<comment type="caution">
    <text evidence="2">The sequence shown here is derived from an EMBL/GenBank/DDBJ whole genome shotgun (WGS) entry which is preliminary data.</text>
</comment>
<dbReference type="GO" id="GO:0003676">
    <property type="term" value="F:nucleic acid binding"/>
    <property type="evidence" value="ECO:0007669"/>
    <property type="project" value="InterPro"/>
</dbReference>
<dbReference type="InterPro" id="IPR052929">
    <property type="entry name" value="RNase_H-like_EbsB-rel"/>
</dbReference>
<dbReference type="Pfam" id="PF13456">
    <property type="entry name" value="RVT_3"/>
    <property type="match status" value="1"/>
</dbReference>
<protein>
    <recommendedName>
        <fullName evidence="1">RNase H type-1 domain-containing protein</fullName>
    </recommendedName>
</protein>
<name>A0AAD8WQ89_LOLMU</name>
<reference evidence="2" key="1">
    <citation type="submission" date="2023-07" db="EMBL/GenBank/DDBJ databases">
        <title>A chromosome-level genome assembly of Lolium multiflorum.</title>
        <authorList>
            <person name="Chen Y."/>
            <person name="Copetti D."/>
            <person name="Kolliker R."/>
            <person name="Studer B."/>
        </authorList>
    </citation>
    <scope>NUCLEOTIDE SEQUENCE</scope>
    <source>
        <strain evidence="2">02402/16</strain>
        <tissue evidence="2">Leaf</tissue>
    </source>
</reference>
<evidence type="ECO:0000313" key="2">
    <source>
        <dbReference type="EMBL" id="KAK1670556.1"/>
    </source>
</evidence>
<keyword evidence="3" id="KW-1185">Reference proteome</keyword>
<dbReference type="PANTHER" id="PTHR47074">
    <property type="entry name" value="BNAC02G40300D PROTEIN"/>
    <property type="match status" value="1"/>
</dbReference>
<proteinExistence type="predicted"/>
<sequence>MSEVWPLPDLGEMTTTSTEWLLLLLDGKDETTRAMIVMTFWRIWHCHADPAKGKAPVIWEAAAKRKMKEGSDTPIRPWRIPPEGHMKINVDGSFSEEESVGGTGMVLRDERGAIIASGSRFLKPCHSPT</sequence>
<accession>A0AAD8WQ89</accession>
<dbReference type="EMBL" id="JAUUTY010000003">
    <property type="protein sequence ID" value="KAK1670556.1"/>
    <property type="molecule type" value="Genomic_DNA"/>
</dbReference>
<dbReference type="GO" id="GO:0004523">
    <property type="term" value="F:RNA-DNA hybrid ribonuclease activity"/>
    <property type="evidence" value="ECO:0007669"/>
    <property type="project" value="InterPro"/>
</dbReference>
<gene>
    <name evidence="2" type="ORF">QYE76_058715</name>
</gene>
<organism evidence="2 3">
    <name type="scientific">Lolium multiflorum</name>
    <name type="common">Italian ryegrass</name>
    <name type="synonym">Lolium perenne subsp. multiflorum</name>
    <dbReference type="NCBI Taxonomy" id="4521"/>
    <lineage>
        <taxon>Eukaryota</taxon>
        <taxon>Viridiplantae</taxon>
        <taxon>Streptophyta</taxon>
        <taxon>Embryophyta</taxon>
        <taxon>Tracheophyta</taxon>
        <taxon>Spermatophyta</taxon>
        <taxon>Magnoliopsida</taxon>
        <taxon>Liliopsida</taxon>
        <taxon>Poales</taxon>
        <taxon>Poaceae</taxon>
        <taxon>BOP clade</taxon>
        <taxon>Pooideae</taxon>
        <taxon>Poodae</taxon>
        <taxon>Poeae</taxon>
        <taxon>Poeae Chloroplast Group 2 (Poeae type)</taxon>
        <taxon>Loliodinae</taxon>
        <taxon>Loliinae</taxon>
        <taxon>Lolium</taxon>
    </lineage>
</organism>
<dbReference type="Proteomes" id="UP001231189">
    <property type="component" value="Unassembled WGS sequence"/>
</dbReference>
<dbReference type="PANTHER" id="PTHR47074:SF11">
    <property type="entry name" value="REVERSE TRANSCRIPTASE-LIKE PROTEIN"/>
    <property type="match status" value="1"/>
</dbReference>
<dbReference type="AlphaFoldDB" id="A0AAD8WQ89"/>
<evidence type="ECO:0000313" key="3">
    <source>
        <dbReference type="Proteomes" id="UP001231189"/>
    </source>
</evidence>
<feature type="domain" description="RNase H type-1" evidence="1">
    <location>
        <begin position="89"/>
        <end position="128"/>
    </location>
</feature>
<dbReference type="InterPro" id="IPR002156">
    <property type="entry name" value="RNaseH_domain"/>
</dbReference>
<evidence type="ECO:0000259" key="1">
    <source>
        <dbReference type="Pfam" id="PF13456"/>
    </source>
</evidence>